<evidence type="ECO:0000256" key="3">
    <source>
        <dbReference type="ARBA" id="ARBA00022908"/>
    </source>
</evidence>
<dbReference type="PROSITE" id="PS51900">
    <property type="entry name" value="CB"/>
    <property type="match status" value="1"/>
</dbReference>
<gene>
    <name evidence="9" type="ORF">D4A47_09500</name>
</gene>
<dbReference type="Proteomes" id="UP000276301">
    <property type="component" value="Unassembled WGS sequence"/>
</dbReference>
<dbReference type="InterPro" id="IPR044068">
    <property type="entry name" value="CB"/>
</dbReference>
<dbReference type="InterPro" id="IPR010998">
    <property type="entry name" value="Integrase_recombinase_N"/>
</dbReference>
<keyword evidence="4 6" id="KW-0238">DNA-binding</keyword>
<dbReference type="Pfam" id="PF14659">
    <property type="entry name" value="Phage_int_SAM_3"/>
    <property type="match status" value="1"/>
</dbReference>
<dbReference type="InterPro" id="IPR011010">
    <property type="entry name" value="DNA_brk_join_enz"/>
</dbReference>
<accession>A0A498CXI6</accession>
<dbReference type="RefSeq" id="WP_121587095.1">
    <property type="nucleotide sequence ID" value="NZ_RCHT01000017.1"/>
</dbReference>
<keyword evidence="5" id="KW-0233">DNA recombination</keyword>
<evidence type="ECO:0000256" key="1">
    <source>
        <dbReference type="ARBA" id="ARBA00003283"/>
    </source>
</evidence>
<evidence type="ECO:0000313" key="9">
    <source>
        <dbReference type="EMBL" id="RLL09742.1"/>
    </source>
</evidence>
<reference evidence="9 10" key="1">
    <citation type="submission" date="2018-10" db="EMBL/GenBank/DDBJ databases">
        <title>Anaerotruncus faecis sp. nov., isolated from human feces.</title>
        <authorList>
            <person name="Wang Y.-J."/>
        </authorList>
    </citation>
    <scope>NUCLEOTIDE SEQUENCE [LARGE SCALE GENOMIC DNA]</scope>
    <source>
        <strain evidence="9 10">22A2-44</strain>
    </source>
</reference>
<dbReference type="InterPro" id="IPR050090">
    <property type="entry name" value="Tyrosine_recombinase_XerCD"/>
</dbReference>
<organism evidence="9 10">
    <name type="scientific">Anaerotruncus massiliensis</name>
    <name type="common">ex Liu et al. 2021</name>
    <dbReference type="NCBI Taxonomy" id="2321404"/>
    <lineage>
        <taxon>Bacteria</taxon>
        <taxon>Bacillati</taxon>
        <taxon>Bacillota</taxon>
        <taxon>Clostridia</taxon>
        <taxon>Eubacteriales</taxon>
        <taxon>Oscillospiraceae</taxon>
        <taxon>Anaerotruncus</taxon>
    </lineage>
</organism>
<evidence type="ECO:0000313" key="10">
    <source>
        <dbReference type="Proteomes" id="UP000276301"/>
    </source>
</evidence>
<evidence type="ECO:0000256" key="4">
    <source>
        <dbReference type="ARBA" id="ARBA00023125"/>
    </source>
</evidence>
<dbReference type="PANTHER" id="PTHR30349:SF64">
    <property type="entry name" value="PROPHAGE INTEGRASE INTD-RELATED"/>
    <property type="match status" value="1"/>
</dbReference>
<dbReference type="GO" id="GO:0015074">
    <property type="term" value="P:DNA integration"/>
    <property type="evidence" value="ECO:0007669"/>
    <property type="project" value="UniProtKB-KW"/>
</dbReference>
<dbReference type="InterPro" id="IPR002104">
    <property type="entry name" value="Integrase_catalytic"/>
</dbReference>
<dbReference type="CDD" id="cd01189">
    <property type="entry name" value="INT_ICEBs1_C_like"/>
    <property type="match status" value="1"/>
</dbReference>
<comment type="caution">
    <text evidence="9">The sequence shown here is derived from an EMBL/GenBank/DDBJ whole genome shotgun (WGS) entry which is preliminary data.</text>
</comment>
<dbReference type="EMBL" id="RCHT01000017">
    <property type="protein sequence ID" value="RLL09742.1"/>
    <property type="molecule type" value="Genomic_DNA"/>
</dbReference>
<protein>
    <submittedName>
        <fullName evidence="9">Site-specific integrase</fullName>
    </submittedName>
</protein>
<evidence type="ECO:0000259" key="7">
    <source>
        <dbReference type="PROSITE" id="PS51898"/>
    </source>
</evidence>
<evidence type="ECO:0000256" key="5">
    <source>
        <dbReference type="ARBA" id="ARBA00023172"/>
    </source>
</evidence>
<keyword evidence="3" id="KW-0229">DNA integration</keyword>
<evidence type="ECO:0000256" key="6">
    <source>
        <dbReference type="PROSITE-ProRule" id="PRU01248"/>
    </source>
</evidence>
<dbReference type="PANTHER" id="PTHR30349">
    <property type="entry name" value="PHAGE INTEGRASE-RELATED"/>
    <property type="match status" value="1"/>
</dbReference>
<dbReference type="PROSITE" id="PS51898">
    <property type="entry name" value="TYR_RECOMBINASE"/>
    <property type="match status" value="1"/>
</dbReference>
<dbReference type="Gene3D" id="1.10.150.130">
    <property type="match status" value="1"/>
</dbReference>
<dbReference type="InterPro" id="IPR004107">
    <property type="entry name" value="Integrase_SAM-like_N"/>
</dbReference>
<sequence>MSTRKGRYGDGSISLRKDGRYICRYKGKSAYARTEAEAVNKLRELRRDVDSASQPPIRRKLDTYVKDWMETDRRKAWKPSTYATMETIYQIHIKEPLGDFQLGQIETKDIQRLLDETADKGLSYSTTKQVFVFLKDLFEYAFQVGDLQRNPVDRVRRPRKKDFAKPKQVEALEAAEVARLEEVAAKRNGQGNPLHRHGNLIIFMVHTGLRQGEMLGLKWEDVDFKNKVVHIVGNFVFYANPDKSEGAPKMVGSLLDPKSISGERTIPLNQKAIAALRQYEKDWGHISEFIAVSAKGKHLWHDMLTRTLQRMAEDAEITKKVHLHMLRHTFASRALSPEIGVDVGTVAKWLGHSKIATTYNTYTHVLRSTENHAADLLEAL</sequence>
<name>A0A498CXI6_9FIRM</name>
<feature type="domain" description="Core-binding (CB)" evidence="8">
    <location>
        <begin position="59"/>
        <end position="142"/>
    </location>
</feature>
<dbReference type="SUPFAM" id="SSF56349">
    <property type="entry name" value="DNA breaking-rejoining enzymes"/>
    <property type="match status" value="1"/>
</dbReference>
<dbReference type="InterPro" id="IPR013762">
    <property type="entry name" value="Integrase-like_cat_sf"/>
</dbReference>
<dbReference type="GO" id="GO:0003677">
    <property type="term" value="F:DNA binding"/>
    <property type="evidence" value="ECO:0007669"/>
    <property type="project" value="UniProtKB-UniRule"/>
</dbReference>
<dbReference type="GO" id="GO:0006310">
    <property type="term" value="P:DNA recombination"/>
    <property type="evidence" value="ECO:0007669"/>
    <property type="project" value="UniProtKB-KW"/>
</dbReference>
<dbReference type="Gene3D" id="1.10.443.10">
    <property type="entry name" value="Intergrase catalytic core"/>
    <property type="match status" value="1"/>
</dbReference>
<comment type="function">
    <text evidence="1">Site-specific tyrosine recombinase, which acts by catalyzing the cutting and rejoining of the recombining DNA molecules.</text>
</comment>
<proteinExistence type="inferred from homology"/>
<dbReference type="Pfam" id="PF00589">
    <property type="entry name" value="Phage_integrase"/>
    <property type="match status" value="1"/>
</dbReference>
<evidence type="ECO:0000256" key="2">
    <source>
        <dbReference type="ARBA" id="ARBA00008857"/>
    </source>
</evidence>
<comment type="similarity">
    <text evidence="2">Belongs to the 'phage' integrase family.</text>
</comment>
<evidence type="ECO:0000259" key="8">
    <source>
        <dbReference type="PROSITE" id="PS51900"/>
    </source>
</evidence>
<feature type="domain" description="Tyr recombinase" evidence="7">
    <location>
        <begin position="167"/>
        <end position="378"/>
    </location>
</feature>
<dbReference type="AlphaFoldDB" id="A0A498CXI6"/>
<keyword evidence="10" id="KW-1185">Reference proteome</keyword>